<name>A0AAI8F089_HELP1</name>
<dbReference type="Gene3D" id="2.130.10.10">
    <property type="entry name" value="YVTN repeat-like/Quinoprotein amine dehydrogenase"/>
    <property type="match status" value="1"/>
</dbReference>
<feature type="domain" description="Plasminogen-binding protein PgbA C-terminal" evidence="2">
    <location>
        <begin position="460"/>
        <end position="535"/>
    </location>
</feature>
<evidence type="ECO:0000259" key="2">
    <source>
        <dbReference type="Pfam" id="PF15437"/>
    </source>
</evidence>
<evidence type="ECO:0000313" key="3">
    <source>
        <dbReference type="EMBL" id="ACX97677.1"/>
    </source>
</evidence>
<accession>A0AAI8F089</accession>
<protein>
    <recommendedName>
        <fullName evidence="2">Plasminogen-binding protein PgbA C-terminal domain-containing protein</fullName>
    </recommendedName>
</protein>
<dbReference type="InterPro" id="IPR036322">
    <property type="entry name" value="WD40_repeat_dom_sf"/>
</dbReference>
<dbReference type="AlphaFoldDB" id="A0AAI8F089"/>
<feature type="compositionally biased region" description="Polar residues" evidence="1">
    <location>
        <begin position="456"/>
        <end position="468"/>
    </location>
</feature>
<dbReference type="Pfam" id="PF15437">
    <property type="entry name" value="PGBA_C"/>
    <property type="match status" value="1"/>
</dbReference>
<sequence length="536" mass="60994">MNKPFLILLIALIVFSGCNMRKYFKPAKHQIKGEAYFPNHLQESIVSSNRYGAILKNGAVIGDKGLTQLRIGKNFNYESSFLNESQGFFILAQDCLNKIDKKTSKSKAAKTEETELKLKGVEAEVQDKVCHQVELISNNPNASQQSIIIPLETFALSASVKGNLLAVVLADNSANLYDITSQKLLFSEKGSPSTTINSLMAMPIFMDTVVVFPMLDGRLLVVDYVHGNPTPIRNIVISSDKFFNNITYLIVDGNNMIASTGKRILSVVSGQEFNYDGDIVDLLYDKGTLYVLTLDGQILQMDKSLRELNSVKLPFASLNTIVLNHNKLYSLEKRGYVIEVDLNDFNSYNVYKTPTIGSFKFFSSNRLDKGVFYDKNRVYYDRYYLDYNNFKPKLYPVVEKPASKKSQKGEKGNAPIYLQERHKVKEKPLEENKVKPRNSGFEEDEVKANQRGMEPINNQNNAIQQGENKNAPVSKEGNAFKEAPKLSPKEEKRRLKEEKKKTKAEQRAREFEQRAREQQERDEKELEERRKALKAK</sequence>
<evidence type="ECO:0000256" key="1">
    <source>
        <dbReference type="SAM" id="MobiDB-lite"/>
    </source>
</evidence>
<feature type="compositionally biased region" description="Basic and acidic residues" evidence="1">
    <location>
        <begin position="419"/>
        <end position="434"/>
    </location>
</feature>
<evidence type="ECO:0000313" key="4">
    <source>
        <dbReference type="Proteomes" id="UP000002224"/>
    </source>
</evidence>
<feature type="compositionally biased region" description="Basic and acidic residues" evidence="1">
    <location>
        <begin position="478"/>
        <end position="530"/>
    </location>
</feature>
<reference evidence="4" key="1">
    <citation type="submission" date="2004-08" db="EMBL/GenBank/DDBJ databases">
        <title>Genome sequence of Helicobacter pylori strain 51.</title>
        <authorList>
            <person name="Kim S."/>
            <person name="Lee W.K."/>
            <person name="Choi S.H."/>
            <person name="Kang S."/>
            <person name="Park H.S."/>
            <person name="Kim Y.S."/>
            <person name="Lee S.G."/>
            <person name="Byun E.Y."/>
            <person name="Jeong J.E."/>
            <person name="Park Y.H."/>
            <person name="Lee E.J."/>
            <person name="Kim J.S."/>
            <person name="Ryu B.D."/>
            <person name="Lee Y.S."/>
            <person name="Hahn Y."/>
            <person name="Yeom Y.I."/>
            <person name="Park S.G."/>
            <person name="Youn H.S."/>
            <person name="Ko G.H."/>
            <person name="Choi M.B."/>
            <person name="Park C.H."/>
            <person name="Lim J.Y."/>
            <person name="Bae D.W."/>
            <person name="Song J.Y."/>
            <person name="Park J.U."/>
            <person name="Kang H.L."/>
            <person name="Baik S.C."/>
            <person name="Cho M.J."/>
            <person name="Yoo H.S."/>
            <person name="Rhee K.H."/>
        </authorList>
    </citation>
    <scope>NUCLEOTIDE SEQUENCE [LARGE SCALE GENOMIC DNA]</scope>
    <source>
        <strain evidence="4">51</strain>
    </source>
</reference>
<dbReference type="EMBL" id="CP000012">
    <property type="protein sequence ID" value="ACX97677.1"/>
    <property type="molecule type" value="Genomic_DNA"/>
</dbReference>
<dbReference type="SUPFAM" id="SSF50978">
    <property type="entry name" value="WD40 repeat-like"/>
    <property type="match status" value="1"/>
</dbReference>
<gene>
    <name evidence="3" type="ordered locus">KHP_0469</name>
</gene>
<proteinExistence type="predicted"/>
<dbReference type="Proteomes" id="UP000002224">
    <property type="component" value="Chromosome"/>
</dbReference>
<dbReference type="InterPro" id="IPR032737">
    <property type="entry name" value="PGBA_C"/>
</dbReference>
<feature type="region of interest" description="Disordered" evidence="1">
    <location>
        <begin position="400"/>
        <end position="536"/>
    </location>
</feature>
<dbReference type="RefSeq" id="WP_001039567.1">
    <property type="nucleotide sequence ID" value="NC_017382.1"/>
</dbReference>
<organism evidence="3 4">
    <name type="scientific">Helicobacter pylori (strain 51)</name>
    <dbReference type="NCBI Taxonomy" id="290847"/>
    <lineage>
        <taxon>Bacteria</taxon>
        <taxon>Pseudomonadati</taxon>
        <taxon>Campylobacterota</taxon>
        <taxon>Epsilonproteobacteria</taxon>
        <taxon>Campylobacterales</taxon>
        <taxon>Helicobacteraceae</taxon>
        <taxon>Helicobacter</taxon>
    </lineage>
</organism>
<dbReference type="InterPro" id="IPR015943">
    <property type="entry name" value="WD40/YVTN_repeat-like_dom_sf"/>
</dbReference>
<dbReference type="KEGG" id="hpd:KHP_0469"/>
<dbReference type="PROSITE" id="PS51257">
    <property type="entry name" value="PROKAR_LIPOPROTEIN"/>
    <property type="match status" value="1"/>
</dbReference>